<evidence type="ECO:0000256" key="8">
    <source>
        <dbReference type="SAM" id="Phobius"/>
    </source>
</evidence>
<feature type="transmembrane region" description="Helical" evidence="8">
    <location>
        <begin position="60"/>
        <end position="83"/>
    </location>
</feature>
<keyword evidence="6 8" id="KW-1133">Transmembrane helix</keyword>
<keyword evidence="7 8" id="KW-0472">Membrane</keyword>
<evidence type="ECO:0000313" key="9">
    <source>
        <dbReference type="EMBL" id="WLV23684.1"/>
    </source>
</evidence>
<protein>
    <submittedName>
        <fullName evidence="9">Rod shape-determining protein MreD</fullName>
    </submittedName>
</protein>
<organism evidence="9 10">
    <name type="scientific">Aciduricibacillus chroicocephali</name>
    <dbReference type="NCBI Taxonomy" id="3054939"/>
    <lineage>
        <taxon>Bacteria</taxon>
        <taxon>Bacillati</taxon>
        <taxon>Bacillota</taxon>
        <taxon>Bacilli</taxon>
        <taxon>Bacillales</taxon>
        <taxon>Bacillaceae</taxon>
        <taxon>Aciduricibacillus</taxon>
    </lineage>
</organism>
<evidence type="ECO:0000256" key="2">
    <source>
        <dbReference type="ARBA" id="ARBA00007776"/>
    </source>
</evidence>
<feature type="transmembrane region" description="Helical" evidence="8">
    <location>
        <begin position="103"/>
        <end position="127"/>
    </location>
</feature>
<dbReference type="InterPro" id="IPR007227">
    <property type="entry name" value="Cell_shape_determining_MreD"/>
</dbReference>
<comment type="subcellular location">
    <subcellularLocation>
        <location evidence="1">Cell membrane</location>
        <topology evidence="1">Multi-pass membrane protein</topology>
    </subcellularLocation>
</comment>
<proteinExistence type="inferred from homology"/>
<dbReference type="NCBIfam" id="TIGR03426">
    <property type="entry name" value="shape_MreD"/>
    <property type="match status" value="1"/>
</dbReference>
<name>A0ABY9KRZ9_9BACI</name>
<keyword evidence="10" id="KW-1185">Reference proteome</keyword>
<dbReference type="EMBL" id="CP129113">
    <property type="protein sequence ID" value="WLV23684.1"/>
    <property type="molecule type" value="Genomic_DNA"/>
</dbReference>
<evidence type="ECO:0000256" key="1">
    <source>
        <dbReference type="ARBA" id="ARBA00004651"/>
    </source>
</evidence>
<keyword evidence="3" id="KW-1003">Cell membrane</keyword>
<dbReference type="Proteomes" id="UP001180087">
    <property type="component" value="Chromosome"/>
</dbReference>
<evidence type="ECO:0000313" key="10">
    <source>
        <dbReference type="Proteomes" id="UP001180087"/>
    </source>
</evidence>
<dbReference type="RefSeq" id="WP_348025939.1">
    <property type="nucleotide sequence ID" value="NZ_CP129113.1"/>
</dbReference>
<feature type="transmembrane region" description="Helical" evidence="8">
    <location>
        <begin position="34"/>
        <end position="51"/>
    </location>
</feature>
<keyword evidence="4 8" id="KW-0812">Transmembrane</keyword>
<keyword evidence="5" id="KW-0133">Cell shape</keyword>
<comment type="similarity">
    <text evidence="2">Belongs to the MreD family.</text>
</comment>
<dbReference type="Pfam" id="PF04093">
    <property type="entry name" value="MreD"/>
    <property type="match status" value="1"/>
</dbReference>
<evidence type="ECO:0000256" key="7">
    <source>
        <dbReference type="ARBA" id="ARBA00023136"/>
    </source>
</evidence>
<evidence type="ECO:0000256" key="3">
    <source>
        <dbReference type="ARBA" id="ARBA00022475"/>
    </source>
</evidence>
<evidence type="ECO:0000256" key="4">
    <source>
        <dbReference type="ARBA" id="ARBA00022692"/>
    </source>
</evidence>
<accession>A0ABY9KRZ9</accession>
<reference evidence="9" key="1">
    <citation type="submission" date="2023-06" db="EMBL/GenBank/DDBJ databases">
        <title>A Treasure from Seagulls: Isolation and Description of Aciduricobacillus qingdaonensis gen. nov., sp. nov., a Rare Obligately Uric Acid-utilizing Member in the Family Bacillaceae.</title>
        <authorList>
            <person name="Liu W."/>
            <person name="Wang B."/>
        </authorList>
    </citation>
    <scope>NUCLEOTIDE SEQUENCE</scope>
    <source>
        <strain evidence="9">44XB</strain>
    </source>
</reference>
<sequence length="179" mass="20552">MKKLLIPLILFIVVVLEGVALNLLPSNIVLGDTYIIPHWALAVLLFSVLFYDKENTYYSVLYAAIFGLLIDIVYTSVLGVYMFSYTLVIFLMHSVRGRFHGNFYVTMLLGVFSIALGDLIIHFIYLTAGLTEIAWSGYLLQRMLPTVLLNLIFLIVLYPLLASRFERWQYEQLASHRSF</sequence>
<evidence type="ECO:0000256" key="5">
    <source>
        <dbReference type="ARBA" id="ARBA00022960"/>
    </source>
</evidence>
<feature type="transmembrane region" description="Helical" evidence="8">
    <location>
        <begin position="139"/>
        <end position="161"/>
    </location>
</feature>
<evidence type="ECO:0000256" key="6">
    <source>
        <dbReference type="ARBA" id="ARBA00022989"/>
    </source>
</evidence>
<gene>
    <name evidence="9" type="primary">mreD</name>
    <name evidence="9" type="ORF">QR721_08500</name>
</gene>